<dbReference type="RefSeq" id="XP_020667587.2">
    <property type="nucleotide sequence ID" value="XM_020811928.2"/>
</dbReference>
<dbReference type="SMART" id="SM00339">
    <property type="entry name" value="FH"/>
    <property type="match status" value="1"/>
</dbReference>
<dbReference type="PROSITE" id="PS00658">
    <property type="entry name" value="FORK_HEAD_2"/>
    <property type="match status" value="1"/>
</dbReference>
<feature type="region of interest" description="Disordered" evidence="10">
    <location>
        <begin position="436"/>
        <end position="459"/>
    </location>
</feature>
<evidence type="ECO:0000256" key="9">
    <source>
        <dbReference type="PROSITE-ProRule" id="PRU00089"/>
    </source>
</evidence>
<dbReference type="Gene3D" id="1.10.10.10">
    <property type="entry name" value="Winged helix-like DNA-binding domain superfamily/Winged helix DNA-binding domain"/>
    <property type="match status" value="1"/>
</dbReference>
<dbReference type="Pfam" id="PF00250">
    <property type="entry name" value="Forkhead"/>
    <property type="match status" value="1"/>
</dbReference>
<evidence type="ECO:0000313" key="13">
    <source>
        <dbReference type="RefSeq" id="XP_020667587.2"/>
    </source>
</evidence>
<dbReference type="InterPro" id="IPR018122">
    <property type="entry name" value="TF_fork_head_CS_1"/>
</dbReference>
<feature type="compositionally biased region" description="Polar residues" evidence="10">
    <location>
        <begin position="123"/>
        <end position="147"/>
    </location>
</feature>
<reference evidence="13" key="1">
    <citation type="submission" date="2025-08" db="UniProtKB">
        <authorList>
            <consortium name="RefSeq"/>
        </authorList>
    </citation>
    <scope>IDENTIFICATION</scope>
</reference>
<evidence type="ECO:0000256" key="3">
    <source>
        <dbReference type="ARBA" id="ARBA00023015"/>
    </source>
</evidence>
<keyword evidence="4 9" id="KW-0238">DNA-binding</keyword>
<feature type="region of interest" description="Disordered" evidence="10">
    <location>
        <begin position="342"/>
        <end position="420"/>
    </location>
</feature>
<proteinExistence type="inferred from homology"/>
<keyword evidence="2" id="KW-0970">Cilium biogenesis/degradation</keyword>
<dbReference type="PANTHER" id="PTHR46805">
    <property type="entry name" value="FORKHEAD BOX PROTEIN J1"/>
    <property type="match status" value="1"/>
</dbReference>
<evidence type="ECO:0000256" key="1">
    <source>
        <dbReference type="ARBA" id="ARBA00004123"/>
    </source>
</evidence>
<evidence type="ECO:0000313" key="12">
    <source>
        <dbReference type="Proteomes" id="UP001652642"/>
    </source>
</evidence>
<evidence type="ECO:0000256" key="2">
    <source>
        <dbReference type="ARBA" id="ARBA00022794"/>
    </source>
</evidence>
<protein>
    <recommendedName>
        <fullName evidence="11">Fork-head domain-containing protein</fullName>
    </recommendedName>
</protein>
<dbReference type="SUPFAM" id="SSF46785">
    <property type="entry name" value="Winged helix' DNA-binding domain"/>
    <property type="match status" value="1"/>
</dbReference>
<organism evidence="12 13">
    <name type="scientific">Pogona vitticeps</name>
    <name type="common">central bearded dragon</name>
    <dbReference type="NCBI Taxonomy" id="103695"/>
    <lineage>
        <taxon>Eukaryota</taxon>
        <taxon>Metazoa</taxon>
        <taxon>Chordata</taxon>
        <taxon>Craniata</taxon>
        <taxon>Vertebrata</taxon>
        <taxon>Euteleostomi</taxon>
        <taxon>Lepidosauria</taxon>
        <taxon>Squamata</taxon>
        <taxon>Bifurcata</taxon>
        <taxon>Unidentata</taxon>
        <taxon>Episquamata</taxon>
        <taxon>Toxicofera</taxon>
        <taxon>Iguania</taxon>
        <taxon>Acrodonta</taxon>
        <taxon>Agamidae</taxon>
        <taxon>Amphibolurinae</taxon>
        <taxon>Pogona</taxon>
    </lineage>
</organism>
<keyword evidence="12" id="KW-1185">Reference proteome</keyword>
<dbReference type="GO" id="GO:0000978">
    <property type="term" value="F:RNA polymerase II cis-regulatory region sequence-specific DNA binding"/>
    <property type="evidence" value="ECO:0007669"/>
    <property type="project" value="TreeGrafter"/>
</dbReference>
<dbReference type="OrthoDB" id="5954824at2759"/>
<feature type="compositionally biased region" description="Low complexity" evidence="10">
    <location>
        <begin position="384"/>
        <end position="399"/>
    </location>
</feature>
<accession>A0A6J0V400</accession>
<evidence type="ECO:0000256" key="6">
    <source>
        <dbReference type="ARBA" id="ARBA00023163"/>
    </source>
</evidence>
<dbReference type="InterPro" id="IPR047513">
    <property type="entry name" value="FOXJ1"/>
</dbReference>
<dbReference type="PANTHER" id="PTHR46805:SF3">
    <property type="entry name" value="FORKHEAD BOX PROTEIN J1-B"/>
    <property type="match status" value="1"/>
</dbReference>
<dbReference type="PROSITE" id="PS00657">
    <property type="entry name" value="FORK_HEAD_1"/>
    <property type="match status" value="1"/>
</dbReference>
<feature type="region of interest" description="Disordered" evidence="10">
    <location>
        <begin position="186"/>
        <end position="220"/>
    </location>
</feature>
<feature type="region of interest" description="Disordered" evidence="10">
    <location>
        <begin position="49"/>
        <end position="158"/>
    </location>
</feature>
<evidence type="ECO:0000256" key="7">
    <source>
        <dbReference type="ARBA" id="ARBA00023242"/>
    </source>
</evidence>
<evidence type="ECO:0000256" key="8">
    <source>
        <dbReference type="ARBA" id="ARBA00034770"/>
    </source>
</evidence>
<dbReference type="PROSITE" id="PS50039">
    <property type="entry name" value="FORK_HEAD_3"/>
    <property type="match status" value="1"/>
</dbReference>
<evidence type="ECO:0000259" key="11">
    <source>
        <dbReference type="PROSITE" id="PS50039"/>
    </source>
</evidence>
<dbReference type="InterPro" id="IPR036388">
    <property type="entry name" value="WH-like_DNA-bd_sf"/>
</dbReference>
<dbReference type="InParanoid" id="A0A6J0V400"/>
<evidence type="ECO:0000256" key="10">
    <source>
        <dbReference type="SAM" id="MobiDB-lite"/>
    </source>
</evidence>
<keyword evidence="5" id="KW-0010">Activator</keyword>
<feature type="compositionally biased region" description="Pro residues" evidence="10">
    <location>
        <begin position="351"/>
        <end position="366"/>
    </location>
</feature>
<keyword evidence="6" id="KW-0804">Transcription</keyword>
<dbReference type="InterPro" id="IPR047512">
    <property type="entry name" value="FH_FOXJ1"/>
</dbReference>
<dbReference type="PRINTS" id="PR00053">
    <property type="entry name" value="FORKHEAD"/>
</dbReference>
<dbReference type="Proteomes" id="UP001652642">
    <property type="component" value="Chromosome 13"/>
</dbReference>
<dbReference type="GO" id="GO:0005634">
    <property type="term" value="C:nucleus"/>
    <property type="evidence" value="ECO:0007669"/>
    <property type="project" value="UniProtKB-SubCell"/>
</dbReference>
<evidence type="ECO:0000256" key="5">
    <source>
        <dbReference type="ARBA" id="ARBA00023159"/>
    </source>
</evidence>
<gene>
    <name evidence="13" type="primary">LOC110089104</name>
</gene>
<sequence>MKGLCHLFAGTEVAPQALADAGFSAEGGCGSPQAVSACSLVSHSPNECNREPSLAATWTPSETGSVAPREQPPKLPDGLQRGLAGGPRVTQSSRGRPEEKATPCSLSWPQRRTSSGAGPRSVHSVSSTRGPSFQQERWKTSEMSTRKSPPVWPAEPWGKGCGAGTVDDSLTSLHWLQEFSILTADPEKPSISGHQRLLPGSSTPAGAPQGDVSPAAGKPISSGTPCLRLLPLAPADYRTNRQVKPPYSYATLIYMALRASQEARLTLAAIYAWIRENFCYYRYADPSWQNSIRHNLSLSKCFQKVLRQKDEPGKGGFWQVNPEYAALLAEGVFRRRRGVPVLSSAGAQPGAPSPAQTPPQQDPPPGGRRQLGKRKQPPGGRGAGSSPPSLPALGPSLAGDLGWTSALDNGDPFSSPAQSDLEEDLELTAALGSLARGEEEAGWLSPEGSPSSPGTTLAHAEELTLGAAAGPWGEGPLSPPWALEEGACFAESFLAEIQHWGV</sequence>
<dbReference type="InterPro" id="IPR030456">
    <property type="entry name" value="TF_fork_head_CS_2"/>
</dbReference>
<name>A0A6J0V400_9SAUR</name>
<dbReference type="InterPro" id="IPR036390">
    <property type="entry name" value="WH_DNA-bd_sf"/>
</dbReference>
<keyword evidence="3" id="KW-0805">Transcription regulation</keyword>
<evidence type="ECO:0000256" key="4">
    <source>
        <dbReference type="ARBA" id="ARBA00023125"/>
    </source>
</evidence>
<dbReference type="GO" id="GO:0000981">
    <property type="term" value="F:DNA-binding transcription factor activity, RNA polymerase II-specific"/>
    <property type="evidence" value="ECO:0007669"/>
    <property type="project" value="TreeGrafter"/>
</dbReference>
<dbReference type="KEGG" id="pvt:110089104"/>
<feature type="compositionally biased region" description="Polar residues" evidence="10">
    <location>
        <begin position="104"/>
        <end position="116"/>
    </location>
</feature>
<dbReference type="AlphaFoldDB" id="A0A6J0V400"/>
<feature type="DNA-binding region" description="Fork-head" evidence="9">
    <location>
        <begin position="244"/>
        <end position="338"/>
    </location>
</feature>
<comment type="similarity">
    <text evidence="8">Belongs to the FOXJ1 family.</text>
</comment>
<dbReference type="GeneID" id="110089104"/>
<dbReference type="GO" id="GO:0030030">
    <property type="term" value="P:cell projection organization"/>
    <property type="evidence" value="ECO:0007669"/>
    <property type="project" value="UniProtKB-KW"/>
</dbReference>
<feature type="domain" description="Fork-head" evidence="11">
    <location>
        <begin position="244"/>
        <end position="338"/>
    </location>
</feature>
<feature type="compositionally biased region" description="Low complexity" evidence="10">
    <location>
        <begin position="445"/>
        <end position="454"/>
    </location>
</feature>
<keyword evidence="7 9" id="KW-0539">Nucleus</keyword>
<dbReference type="CDD" id="cd20023">
    <property type="entry name" value="FH_FOXJ1"/>
    <property type="match status" value="1"/>
</dbReference>
<comment type="subcellular location">
    <subcellularLocation>
        <location evidence="1 9">Nucleus</location>
    </subcellularLocation>
</comment>
<dbReference type="InterPro" id="IPR001766">
    <property type="entry name" value="Fork_head_dom"/>
</dbReference>